<gene>
    <name evidence="4" type="ORF">RF55_14927</name>
</gene>
<proteinExistence type="predicted"/>
<protein>
    <recommendedName>
        <fullName evidence="3">Myb/SANT-like DNA-binding domain-containing protein</fullName>
    </recommendedName>
</protein>
<organism evidence="4 5">
    <name type="scientific">Lasius niger</name>
    <name type="common">Black garden ant</name>
    <dbReference type="NCBI Taxonomy" id="67767"/>
    <lineage>
        <taxon>Eukaryota</taxon>
        <taxon>Metazoa</taxon>
        <taxon>Ecdysozoa</taxon>
        <taxon>Arthropoda</taxon>
        <taxon>Hexapoda</taxon>
        <taxon>Insecta</taxon>
        <taxon>Pterygota</taxon>
        <taxon>Neoptera</taxon>
        <taxon>Endopterygota</taxon>
        <taxon>Hymenoptera</taxon>
        <taxon>Apocrita</taxon>
        <taxon>Aculeata</taxon>
        <taxon>Formicoidea</taxon>
        <taxon>Formicidae</taxon>
        <taxon>Formicinae</taxon>
        <taxon>Lasius</taxon>
        <taxon>Lasius</taxon>
    </lineage>
</organism>
<evidence type="ECO:0000313" key="4">
    <source>
        <dbReference type="EMBL" id="KMQ86171.1"/>
    </source>
</evidence>
<dbReference type="EMBL" id="LBMM01012529">
    <property type="protein sequence ID" value="KMQ86171.1"/>
    <property type="molecule type" value="Genomic_DNA"/>
</dbReference>
<dbReference type="PANTHER" id="PTHR47595:SF1">
    <property type="entry name" value="MYB_SANT-LIKE DNA-BINDING DOMAIN-CONTAINING PROTEIN"/>
    <property type="match status" value="1"/>
</dbReference>
<feature type="region of interest" description="Disordered" evidence="2">
    <location>
        <begin position="214"/>
        <end position="240"/>
    </location>
</feature>
<evidence type="ECO:0000256" key="1">
    <source>
        <dbReference type="SAM" id="Coils"/>
    </source>
</evidence>
<keyword evidence="5" id="KW-1185">Reference proteome</keyword>
<feature type="compositionally biased region" description="Polar residues" evidence="2">
    <location>
        <begin position="214"/>
        <end position="227"/>
    </location>
</feature>
<sequence length="284" mass="33036">MDKKLIEINLRNPSSQETINLRVSPNTVLRAEQGTDNEQNTYTPSYDTPSYDTSSYDTSSYDTSNTPSYDTSTYTPLQETHDNMSAFQEQREIEEKEEDSLMENKENLRWSHEAILLLLEEYRLREPSMSSGKISHKKAWNEIATIMSGKGYNVFGRQCMTRINTMKRTYKTIKDHNAKSGNNKRTWKYYEIMQSFLGEKPYMAPLATISSTGSVSKRSISPSSMSTCEPDEINRKRKASSTDVAEKLIESRRLIEERKERRHMEKIELQTKLLEKLDKFIEKM</sequence>
<feature type="compositionally biased region" description="Low complexity" evidence="2">
    <location>
        <begin position="40"/>
        <end position="76"/>
    </location>
</feature>
<dbReference type="Proteomes" id="UP000036403">
    <property type="component" value="Unassembled WGS sequence"/>
</dbReference>
<dbReference type="InterPro" id="IPR044822">
    <property type="entry name" value="Myb_DNA-bind_4"/>
</dbReference>
<dbReference type="PANTHER" id="PTHR47595">
    <property type="entry name" value="HEAT SHOCK 70 KDA PROTEIN 14"/>
    <property type="match status" value="1"/>
</dbReference>
<dbReference type="Gene3D" id="1.10.10.60">
    <property type="entry name" value="Homeodomain-like"/>
    <property type="match status" value="1"/>
</dbReference>
<dbReference type="AlphaFoldDB" id="A0A0J7K7K7"/>
<accession>A0A0J7K7K7</accession>
<dbReference type="PaxDb" id="67767-A0A0J7K7K7"/>
<feature type="coiled-coil region" evidence="1">
    <location>
        <begin position="77"/>
        <end position="104"/>
    </location>
</feature>
<evidence type="ECO:0000313" key="5">
    <source>
        <dbReference type="Proteomes" id="UP000036403"/>
    </source>
</evidence>
<keyword evidence="1" id="KW-0175">Coiled coil</keyword>
<name>A0A0J7K7K7_LASNI</name>
<evidence type="ECO:0000259" key="3">
    <source>
        <dbReference type="Pfam" id="PF13837"/>
    </source>
</evidence>
<evidence type="ECO:0000256" key="2">
    <source>
        <dbReference type="SAM" id="MobiDB-lite"/>
    </source>
</evidence>
<reference evidence="4 5" key="1">
    <citation type="submission" date="2015-04" db="EMBL/GenBank/DDBJ databases">
        <title>Lasius niger genome sequencing.</title>
        <authorList>
            <person name="Konorov E.A."/>
            <person name="Nikitin M.A."/>
            <person name="Kirill M.V."/>
            <person name="Chang P."/>
        </authorList>
    </citation>
    <scope>NUCLEOTIDE SEQUENCE [LARGE SCALE GENOMIC DNA]</scope>
    <source>
        <tissue evidence="4">Whole</tissue>
    </source>
</reference>
<feature type="region of interest" description="Disordered" evidence="2">
    <location>
        <begin position="23"/>
        <end position="77"/>
    </location>
</feature>
<feature type="domain" description="Myb/SANT-like DNA-binding" evidence="3">
    <location>
        <begin position="109"/>
        <end position="195"/>
    </location>
</feature>
<dbReference type="Pfam" id="PF13837">
    <property type="entry name" value="Myb_DNA-bind_4"/>
    <property type="match status" value="1"/>
</dbReference>
<dbReference type="OrthoDB" id="6780173at2759"/>
<comment type="caution">
    <text evidence="4">The sequence shown here is derived from an EMBL/GenBank/DDBJ whole genome shotgun (WGS) entry which is preliminary data.</text>
</comment>